<dbReference type="EMBL" id="CP049801">
    <property type="protein sequence ID" value="QIO05049.1"/>
    <property type="molecule type" value="Genomic_DNA"/>
</dbReference>
<accession>A0A6G8RSV8</accession>
<organism evidence="2 3">
    <name type="scientific">Acinetobacter shaoyimingii</name>
    <dbReference type="NCBI Taxonomy" id="2715164"/>
    <lineage>
        <taxon>Bacteria</taxon>
        <taxon>Pseudomonadati</taxon>
        <taxon>Pseudomonadota</taxon>
        <taxon>Gammaproteobacteria</taxon>
        <taxon>Moraxellales</taxon>
        <taxon>Moraxellaceae</taxon>
        <taxon>Acinetobacter</taxon>
    </lineage>
</organism>
<protein>
    <submittedName>
        <fullName evidence="2">Peptidase C39</fullName>
    </submittedName>
</protein>
<gene>
    <name evidence="2" type="ORF">G8E00_03205</name>
</gene>
<proteinExistence type="predicted"/>
<dbReference type="KEGG" id="asha:G8E00_03205"/>
<dbReference type="AlphaFoldDB" id="A0A6G8RSV8"/>
<name>A0A6G8RSV8_9GAMM</name>
<feature type="domain" description="Peptidase C39" evidence="1">
    <location>
        <begin position="9"/>
        <end position="70"/>
    </location>
</feature>
<sequence>MGLEIPEQLQNLNANCGLYAVWMILQHCDIELDIQDLANVCNYDPENGTFTIGLAVGLKKMGFKVAFYTEDDLHKDPRELPSYRDAERLQIPIHEPLSYADIQHAIETGHWVIVYYDLLDGVGNHSLVYDINNQEISFFDHFDVMTPKVFQQQRQAEGICQQAIVISREFSAL</sequence>
<keyword evidence="3" id="KW-1185">Reference proteome</keyword>
<dbReference type="GO" id="GO:0006508">
    <property type="term" value="P:proteolysis"/>
    <property type="evidence" value="ECO:0007669"/>
    <property type="project" value="InterPro"/>
</dbReference>
<dbReference type="Proteomes" id="UP000502297">
    <property type="component" value="Chromosome"/>
</dbReference>
<dbReference type="InterPro" id="IPR005074">
    <property type="entry name" value="Peptidase_C39"/>
</dbReference>
<evidence type="ECO:0000313" key="2">
    <source>
        <dbReference type="EMBL" id="QIO05049.1"/>
    </source>
</evidence>
<dbReference type="GO" id="GO:0016020">
    <property type="term" value="C:membrane"/>
    <property type="evidence" value="ECO:0007669"/>
    <property type="project" value="InterPro"/>
</dbReference>
<evidence type="ECO:0000313" key="3">
    <source>
        <dbReference type="Proteomes" id="UP000502297"/>
    </source>
</evidence>
<dbReference type="RefSeq" id="WP_166221928.1">
    <property type="nucleotide sequence ID" value="NZ_CP049801.1"/>
</dbReference>
<dbReference type="GO" id="GO:0008233">
    <property type="term" value="F:peptidase activity"/>
    <property type="evidence" value="ECO:0007669"/>
    <property type="project" value="InterPro"/>
</dbReference>
<dbReference type="Pfam" id="PF03412">
    <property type="entry name" value="Peptidase_C39"/>
    <property type="match status" value="1"/>
</dbReference>
<evidence type="ECO:0000259" key="1">
    <source>
        <dbReference type="Pfam" id="PF03412"/>
    </source>
</evidence>
<reference evidence="2 3" key="1">
    <citation type="submission" date="2020-03" db="EMBL/GenBank/DDBJ databases">
        <authorList>
            <person name="Zhu W."/>
        </authorList>
    </citation>
    <scope>NUCLEOTIDE SEQUENCE [LARGE SCALE GENOMIC DNA]</scope>
    <source>
        <strain evidence="2 3">323-1</strain>
    </source>
</reference>
<dbReference type="Gene3D" id="3.90.70.10">
    <property type="entry name" value="Cysteine proteinases"/>
    <property type="match status" value="1"/>
</dbReference>
<dbReference type="GO" id="GO:0005524">
    <property type="term" value="F:ATP binding"/>
    <property type="evidence" value="ECO:0007669"/>
    <property type="project" value="InterPro"/>
</dbReference>